<protein>
    <recommendedName>
        <fullName evidence="4">DUF4374 domain-containing protein</fullName>
    </recommendedName>
</protein>
<dbReference type="STRING" id="550983.A4R26_21780"/>
<dbReference type="OrthoDB" id="738440at2"/>
<dbReference type="InterPro" id="IPR011044">
    <property type="entry name" value="Quino_amine_DH_bsu"/>
</dbReference>
<feature type="chain" id="PRO_5011963665" description="DUF4374 domain-containing protein" evidence="1">
    <location>
        <begin position="21"/>
        <end position="394"/>
    </location>
</feature>
<dbReference type="SUPFAM" id="SSF50969">
    <property type="entry name" value="YVTN repeat-like/Quinoprotein amine dehydrogenase"/>
    <property type="match status" value="1"/>
</dbReference>
<feature type="signal peptide" evidence="1">
    <location>
        <begin position="1"/>
        <end position="20"/>
    </location>
</feature>
<name>A0A1V9FL60_9BACT</name>
<evidence type="ECO:0000256" key="1">
    <source>
        <dbReference type="SAM" id="SignalP"/>
    </source>
</evidence>
<organism evidence="2 3">
    <name type="scientific">Niastella populi</name>
    <dbReference type="NCBI Taxonomy" id="550983"/>
    <lineage>
        <taxon>Bacteria</taxon>
        <taxon>Pseudomonadati</taxon>
        <taxon>Bacteroidota</taxon>
        <taxon>Chitinophagia</taxon>
        <taxon>Chitinophagales</taxon>
        <taxon>Chitinophagaceae</taxon>
        <taxon>Niastella</taxon>
    </lineage>
</organism>
<evidence type="ECO:0000313" key="2">
    <source>
        <dbReference type="EMBL" id="OQP59021.1"/>
    </source>
</evidence>
<comment type="caution">
    <text evidence="2">The sequence shown here is derived from an EMBL/GenBank/DDBJ whole genome shotgun (WGS) entry which is preliminary data.</text>
</comment>
<dbReference type="RefSeq" id="WP_081164704.1">
    <property type="nucleotide sequence ID" value="NZ_LWBP01000185.1"/>
</dbReference>
<dbReference type="AlphaFoldDB" id="A0A1V9FL60"/>
<proteinExistence type="predicted"/>
<dbReference type="InterPro" id="IPR015943">
    <property type="entry name" value="WD40/YVTN_repeat-like_dom_sf"/>
</dbReference>
<dbReference type="EMBL" id="LWBP01000185">
    <property type="protein sequence ID" value="OQP59021.1"/>
    <property type="molecule type" value="Genomic_DNA"/>
</dbReference>
<gene>
    <name evidence="2" type="ORF">A4R26_21780</name>
</gene>
<dbReference type="PROSITE" id="PS51257">
    <property type="entry name" value="PROKAR_LIPOPROTEIN"/>
    <property type="match status" value="1"/>
</dbReference>
<sequence>MKRKHTLLRTLFYASMIALAGITGCDKDNENDGDPKNKDANQYAIALVAGTGSAQTTYIQGLAGFDIASLDNGNATELAGNGRMLTYNGAAYVSVYNSPATMTKYTFDNTGKAIKAGELIVPGAKTYSTVEFVSPTEAYASVAGGLAKVIKFNPSTMERTGEIDLSSILRAEAPVMYYLGMKARDGKLFMGVFYEGAGFVEKYNDTAYVAVIDLATAKVEKLIKDHRTGSVFDAYNSFAIDKNGDLFVAALGYTNRPSGVLRIKKGETDFDPSWFFDLDAATGYKCRGVSVFDNGLAFTLALVNPGDGYEINGPSHHFYRIDITQRTSAGKLAGLPDVYGSGGAVMRRYENDQLLFVVSGKSENSIYSYQPANGNVNKKITLTGGRCSGFDKLP</sequence>
<dbReference type="Gene3D" id="2.130.10.10">
    <property type="entry name" value="YVTN repeat-like/Quinoprotein amine dehydrogenase"/>
    <property type="match status" value="1"/>
</dbReference>
<dbReference type="Proteomes" id="UP000192276">
    <property type="component" value="Unassembled WGS sequence"/>
</dbReference>
<keyword evidence="1" id="KW-0732">Signal</keyword>
<evidence type="ECO:0008006" key="4">
    <source>
        <dbReference type="Google" id="ProtNLM"/>
    </source>
</evidence>
<accession>A0A1V9FL60</accession>
<keyword evidence="3" id="KW-1185">Reference proteome</keyword>
<reference evidence="3" key="1">
    <citation type="submission" date="2016-04" db="EMBL/GenBank/DDBJ databases">
        <authorList>
            <person name="Chen L."/>
            <person name="Zhuang W."/>
            <person name="Wang G."/>
        </authorList>
    </citation>
    <scope>NUCLEOTIDE SEQUENCE [LARGE SCALE GENOMIC DNA]</scope>
    <source>
        <strain evidence="3">208</strain>
    </source>
</reference>
<evidence type="ECO:0000313" key="3">
    <source>
        <dbReference type="Proteomes" id="UP000192276"/>
    </source>
</evidence>